<dbReference type="InterPro" id="IPR036322">
    <property type="entry name" value="WD40_repeat_dom_sf"/>
</dbReference>
<dbReference type="InterPro" id="IPR015943">
    <property type="entry name" value="WD40/YVTN_repeat-like_dom_sf"/>
</dbReference>
<dbReference type="PANTHER" id="PTHR44472:SF1">
    <property type="entry name" value="DDB1 AND CUL4 ASSOCIATED FACTOR 4"/>
    <property type="match status" value="1"/>
</dbReference>
<evidence type="ECO:0000256" key="1">
    <source>
        <dbReference type="ARBA" id="ARBA00022574"/>
    </source>
</evidence>
<proteinExistence type="predicted"/>
<evidence type="ECO:0000256" key="4">
    <source>
        <dbReference type="SAM" id="MobiDB-lite"/>
    </source>
</evidence>
<feature type="repeat" description="WD" evidence="3">
    <location>
        <begin position="175"/>
        <end position="206"/>
    </location>
</feature>
<dbReference type="InterPro" id="IPR001680">
    <property type="entry name" value="WD40_rpt"/>
</dbReference>
<dbReference type="InterPro" id="IPR052254">
    <property type="entry name" value="CUL4-DDB1_E3_ligase_receptor"/>
</dbReference>
<dbReference type="EMBL" id="JAVXUP010000631">
    <property type="protein sequence ID" value="KAK3023862.1"/>
    <property type="molecule type" value="Genomic_DNA"/>
</dbReference>
<feature type="region of interest" description="Disordered" evidence="4">
    <location>
        <begin position="75"/>
        <end position="99"/>
    </location>
</feature>
<dbReference type="Pfam" id="PF00400">
    <property type="entry name" value="WD40"/>
    <property type="match status" value="1"/>
</dbReference>
<evidence type="ECO:0000256" key="3">
    <source>
        <dbReference type="PROSITE-ProRule" id="PRU00221"/>
    </source>
</evidence>
<gene>
    <name evidence="5" type="ORF">RJ639_043993</name>
</gene>
<accession>A0AA88WAB0</accession>
<evidence type="ECO:0000313" key="5">
    <source>
        <dbReference type="EMBL" id="KAK3023862.1"/>
    </source>
</evidence>
<dbReference type="PANTHER" id="PTHR44472">
    <property type="entry name" value="DDB1- AND CUL4-ASSOCIATED FACTOR 4-RELATED"/>
    <property type="match status" value="1"/>
</dbReference>
<keyword evidence="1 3" id="KW-0853">WD repeat</keyword>
<dbReference type="Proteomes" id="UP001188597">
    <property type="component" value="Unassembled WGS sequence"/>
</dbReference>
<comment type="caution">
    <text evidence="5">The sequence shown here is derived from an EMBL/GenBank/DDBJ whole genome shotgun (WGS) entry which is preliminary data.</text>
</comment>
<sequence length="257" mass="28837">MVVVGTNIGAVLVDIETGKSSWVCRCKSDVFSLQLNHSSSTVKSGGNTKKIHESALLCRNGAIVTIDTRQKPEGFPARLTSHRLPYPSRNTSNPSSRSDKKFSRQWFQLKGNICHSSTTYMPSSVSCLALLKLYDRYFLGSSMDGSIKLYDHRLIQRGAILSYEGNMNSHSRLQLGVDPSERFVMSGGEDCRLRLWSIKSGELLFEDKFMNSVPSVLCWGQAEDVQNTRDGYRDYQHNHCRGAWVGSEEGLYYVDST</sequence>
<keyword evidence="2" id="KW-0677">Repeat</keyword>
<dbReference type="SMART" id="SM00320">
    <property type="entry name" value="WD40"/>
    <property type="match status" value="2"/>
</dbReference>
<dbReference type="SUPFAM" id="SSF50978">
    <property type="entry name" value="WD40 repeat-like"/>
    <property type="match status" value="1"/>
</dbReference>
<organism evidence="5 6">
    <name type="scientific">Escallonia herrerae</name>
    <dbReference type="NCBI Taxonomy" id="1293975"/>
    <lineage>
        <taxon>Eukaryota</taxon>
        <taxon>Viridiplantae</taxon>
        <taxon>Streptophyta</taxon>
        <taxon>Embryophyta</taxon>
        <taxon>Tracheophyta</taxon>
        <taxon>Spermatophyta</taxon>
        <taxon>Magnoliopsida</taxon>
        <taxon>eudicotyledons</taxon>
        <taxon>Gunneridae</taxon>
        <taxon>Pentapetalae</taxon>
        <taxon>asterids</taxon>
        <taxon>campanulids</taxon>
        <taxon>Escalloniales</taxon>
        <taxon>Escalloniaceae</taxon>
        <taxon>Escallonia</taxon>
    </lineage>
</organism>
<dbReference type="PROSITE" id="PS50082">
    <property type="entry name" value="WD_REPEATS_2"/>
    <property type="match status" value="1"/>
</dbReference>
<dbReference type="AlphaFoldDB" id="A0AA88WAB0"/>
<evidence type="ECO:0000313" key="6">
    <source>
        <dbReference type="Proteomes" id="UP001188597"/>
    </source>
</evidence>
<keyword evidence="6" id="KW-1185">Reference proteome</keyword>
<feature type="compositionally biased region" description="Low complexity" evidence="4">
    <location>
        <begin position="87"/>
        <end position="96"/>
    </location>
</feature>
<reference evidence="5" key="1">
    <citation type="submission" date="2022-12" db="EMBL/GenBank/DDBJ databases">
        <title>Draft genome assemblies for two species of Escallonia (Escalloniales).</title>
        <authorList>
            <person name="Chanderbali A."/>
            <person name="Dervinis C."/>
            <person name="Anghel I."/>
            <person name="Soltis D."/>
            <person name="Soltis P."/>
            <person name="Zapata F."/>
        </authorList>
    </citation>
    <scope>NUCLEOTIDE SEQUENCE</scope>
    <source>
        <strain evidence="5">UCBG64.0493</strain>
        <tissue evidence="5">Leaf</tissue>
    </source>
</reference>
<dbReference type="Gene3D" id="2.130.10.10">
    <property type="entry name" value="YVTN repeat-like/Quinoprotein amine dehydrogenase"/>
    <property type="match status" value="1"/>
</dbReference>
<evidence type="ECO:0000256" key="2">
    <source>
        <dbReference type="ARBA" id="ARBA00022737"/>
    </source>
</evidence>
<protein>
    <submittedName>
        <fullName evidence="5">Uncharacterized protein</fullName>
    </submittedName>
</protein>
<name>A0AA88WAB0_9ASTE</name>